<proteinExistence type="inferred from homology"/>
<dbReference type="eggNOG" id="KOG1238">
    <property type="taxonomic scope" value="Eukaryota"/>
</dbReference>
<comment type="similarity">
    <text evidence="2 5">Belongs to the GMC oxidoreductase family.</text>
</comment>
<keyword evidence="4 5" id="KW-0274">FAD</keyword>
<evidence type="ECO:0000313" key="9">
    <source>
        <dbReference type="EMBL" id="EPS96770.1"/>
    </source>
</evidence>
<evidence type="ECO:0000259" key="8">
    <source>
        <dbReference type="PROSITE" id="PS00624"/>
    </source>
</evidence>
<keyword evidence="10" id="KW-1185">Reference proteome</keyword>
<feature type="binding site" evidence="4">
    <location>
        <position position="221"/>
    </location>
    <ligand>
        <name>FAD</name>
        <dbReference type="ChEBI" id="CHEBI:57692"/>
    </ligand>
</feature>
<keyword evidence="6" id="KW-1133">Transmembrane helix</keyword>
<keyword evidence="5" id="KW-0285">Flavoprotein</keyword>
<dbReference type="PIRSF" id="PIRSF000137">
    <property type="entry name" value="Alcohol_oxidase"/>
    <property type="match status" value="1"/>
</dbReference>
<dbReference type="PANTHER" id="PTHR11552:SF219">
    <property type="entry name" value="GLUCOSE-METHANOL-CHOLINE OXIDOREDUCTASE N-TERMINAL DOMAIN-CONTAINING PROTEIN"/>
    <property type="match status" value="1"/>
</dbReference>
<comment type="cofactor">
    <cofactor evidence="1 4">
        <name>FAD</name>
        <dbReference type="ChEBI" id="CHEBI:57692"/>
    </cofactor>
</comment>
<organism evidence="9 10">
    <name type="scientific">Fomitopsis schrenkii</name>
    <name type="common">Brown rot fungus</name>
    <dbReference type="NCBI Taxonomy" id="2126942"/>
    <lineage>
        <taxon>Eukaryota</taxon>
        <taxon>Fungi</taxon>
        <taxon>Dikarya</taxon>
        <taxon>Basidiomycota</taxon>
        <taxon>Agaricomycotina</taxon>
        <taxon>Agaricomycetes</taxon>
        <taxon>Polyporales</taxon>
        <taxon>Fomitopsis</taxon>
    </lineage>
</organism>
<dbReference type="HOGENOM" id="CLU_002865_7_2_1"/>
<feature type="transmembrane region" description="Helical" evidence="6">
    <location>
        <begin position="333"/>
        <end position="355"/>
    </location>
</feature>
<dbReference type="Proteomes" id="UP000015241">
    <property type="component" value="Unassembled WGS sequence"/>
</dbReference>
<dbReference type="PROSITE" id="PS00624">
    <property type="entry name" value="GMC_OXRED_2"/>
    <property type="match status" value="1"/>
</dbReference>
<evidence type="ECO:0000256" key="5">
    <source>
        <dbReference type="RuleBase" id="RU003968"/>
    </source>
</evidence>
<dbReference type="InParanoid" id="S8F520"/>
<evidence type="ECO:0000256" key="2">
    <source>
        <dbReference type="ARBA" id="ARBA00010790"/>
    </source>
</evidence>
<dbReference type="Gene3D" id="3.30.560.10">
    <property type="entry name" value="Glucose Oxidase, domain 3"/>
    <property type="match status" value="2"/>
</dbReference>
<dbReference type="Gene3D" id="3.50.50.60">
    <property type="entry name" value="FAD/NAD(P)-binding domain"/>
    <property type="match status" value="2"/>
</dbReference>
<dbReference type="Pfam" id="PF00732">
    <property type="entry name" value="GMC_oxred_N"/>
    <property type="match status" value="1"/>
</dbReference>
<evidence type="ECO:0000256" key="6">
    <source>
        <dbReference type="SAM" id="Phobius"/>
    </source>
</evidence>
<dbReference type="PANTHER" id="PTHR11552">
    <property type="entry name" value="GLUCOSE-METHANOL-CHOLINE GMC OXIDOREDUCTASE"/>
    <property type="match status" value="1"/>
</dbReference>
<feature type="active site" description="Proton acceptor" evidence="3">
    <location>
        <position position="543"/>
    </location>
</feature>
<dbReference type="SUPFAM" id="SSF54373">
    <property type="entry name" value="FAD-linked reductases, C-terminal domain"/>
    <property type="match status" value="1"/>
</dbReference>
<accession>S8F520</accession>
<dbReference type="Pfam" id="PF05199">
    <property type="entry name" value="GMC_oxred_C"/>
    <property type="match status" value="1"/>
</dbReference>
<dbReference type="InterPro" id="IPR012132">
    <property type="entry name" value="GMC_OxRdtase"/>
</dbReference>
<evidence type="ECO:0000256" key="4">
    <source>
        <dbReference type="PIRSR" id="PIRSR000137-2"/>
    </source>
</evidence>
<dbReference type="PROSITE" id="PS00623">
    <property type="entry name" value="GMC_OXRED_1"/>
    <property type="match status" value="1"/>
</dbReference>
<dbReference type="InterPro" id="IPR000172">
    <property type="entry name" value="GMC_OxRdtase_N"/>
</dbReference>
<keyword evidence="6" id="KW-0812">Transmembrane</keyword>
<dbReference type="SUPFAM" id="SSF51905">
    <property type="entry name" value="FAD/NAD(P)-binding domain"/>
    <property type="match status" value="1"/>
</dbReference>
<dbReference type="GO" id="GO:0050660">
    <property type="term" value="F:flavin adenine dinucleotide binding"/>
    <property type="evidence" value="ECO:0007669"/>
    <property type="project" value="InterPro"/>
</dbReference>
<dbReference type="STRING" id="743788.S8F520"/>
<dbReference type="AlphaFoldDB" id="S8F520"/>
<reference evidence="9 10" key="1">
    <citation type="journal article" date="2012" name="Science">
        <title>The Paleozoic origin of enzymatic lignin decomposition reconstructed from 31 fungal genomes.</title>
        <authorList>
            <person name="Floudas D."/>
            <person name="Binder M."/>
            <person name="Riley R."/>
            <person name="Barry K."/>
            <person name="Blanchette R.A."/>
            <person name="Henrissat B."/>
            <person name="Martinez A.T."/>
            <person name="Otillar R."/>
            <person name="Spatafora J.W."/>
            <person name="Yadav J.S."/>
            <person name="Aerts A."/>
            <person name="Benoit I."/>
            <person name="Boyd A."/>
            <person name="Carlson A."/>
            <person name="Copeland A."/>
            <person name="Coutinho P.M."/>
            <person name="de Vries R.P."/>
            <person name="Ferreira P."/>
            <person name="Findley K."/>
            <person name="Foster B."/>
            <person name="Gaskell J."/>
            <person name="Glotzer D."/>
            <person name="Gorecki P."/>
            <person name="Heitman J."/>
            <person name="Hesse C."/>
            <person name="Hori C."/>
            <person name="Igarashi K."/>
            <person name="Jurgens J.A."/>
            <person name="Kallen N."/>
            <person name="Kersten P."/>
            <person name="Kohler A."/>
            <person name="Kuees U."/>
            <person name="Kumar T.K.A."/>
            <person name="Kuo A."/>
            <person name="LaButti K."/>
            <person name="Larrondo L.F."/>
            <person name="Lindquist E."/>
            <person name="Ling A."/>
            <person name="Lombard V."/>
            <person name="Lucas S."/>
            <person name="Lundell T."/>
            <person name="Martin R."/>
            <person name="McLaughlin D.J."/>
            <person name="Morgenstern I."/>
            <person name="Morin E."/>
            <person name="Murat C."/>
            <person name="Nagy L.G."/>
            <person name="Nolan M."/>
            <person name="Ohm R.A."/>
            <person name="Patyshakuliyeva A."/>
            <person name="Rokas A."/>
            <person name="Ruiz-Duenas F.J."/>
            <person name="Sabat G."/>
            <person name="Salamov A."/>
            <person name="Samejima M."/>
            <person name="Schmutz J."/>
            <person name="Slot J.C."/>
            <person name="St John F."/>
            <person name="Stenlid J."/>
            <person name="Sun H."/>
            <person name="Sun S."/>
            <person name="Syed K."/>
            <person name="Tsang A."/>
            <person name="Wiebenga A."/>
            <person name="Young D."/>
            <person name="Pisabarro A."/>
            <person name="Eastwood D.C."/>
            <person name="Martin F."/>
            <person name="Cullen D."/>
            <person name="Grigoriev I.V."/>
            <person name="Hibbett D.S."/>
        </authorList>
    </citation>
    <scope>NUCLEOTIDE SEQUENCE</scope>
    <source>
        <strain evidence="10">FP-58527</strain>
    </source>
</reference>
<dbReference type="InterPro" id="IPR036188">
    <property type="entry name" value="FAD/NAD-bd_sf"/>
</dbReference>
<evidence type="ECO:0000313" key="10">
    <source>
        <dbReference type="Proteomes" id="UP000015241"/>
    </source>
</evidence>
<feature type="domain" description="Glucose-methanol-choline oxidoreductase N-terminal" evidence="8">
    <location>
        <begin position="264"/>
        <end position="278"/>
    </location>
</feature>
<evidence type="ECO:0000256" key="3">
    <source>
        <dbReference type="PIRSR" id="PIRSR000137-1"/>
    </source>
</evidence>
<dbReference type="GO" id="GO:0016614">
    <property type="term" value="F:oxidoreductase activity, acting on CH-OH group of donors"/>
    <property type="evidence" value="ECO:0007669"/>
    <property type="project" value="InterPro"/>
</dbReference>
<name>S8F520_FOMSC</name>
<evidence type="ECO:0000256" key="1">
    <source>
        <dbReference type="ARBA" id="ARBA00001974"/>
    </source>
</evidence>
<feature type="domain" description="Glucose-methanol-choline oxidoreductase N-terminal" evidence="7">
    <location>
        <begin position="94"/>
        <end position="117"/>
    </location>
</feature>
<feature type="active site" description="Proton donor" evidence="3">
    <location>
        <position position="496"/>
    </location>
</feature>
<evidence type="ECO:0000259" key="7">
    <source>
        <dbReference type="PROSITE" id="PS00623"/>
    </source>
</evidence>
<dbReference type="OrthoDB" id="269227at2759"/>
<dbReference type="InterPro" id="IPR007867">
    <property type="entry name" value="GMC_OxRtase_C"/>
</dbReference>
<keyword evidence="6" id="KW-0472">Membrane</keyword>
<dbReference type="EMBL" id="KE504184">
    <property type="protein sequence ID" value="EPS96770.1"/>
    <property type="molecule type" value="Genomic_DNA"/>
</dbReference>
<sequence length="573" mass="63386">MLASYPTVAIHKLAESYDYVVIGGGTAGCVLANRLSQDVTTSVLLIERGGIQDSWISRIPLLSSHFASDGSRTRIWKSTPQVHANDRVFEMAGGKSLGGSSRINAMLYTRGIPAEYNSWSQAGRQGWSYDDMQPYFKKSETDLDQEPDHAPDFHGTTASNAMGIPYIEDLNSPLHPSHGCAKMHFTIDSRGCRSSTYSAFLPKELARERKEHLHICVRATVCRIEVETANDGHRTATGVYVQSANGRSSRRFVHARKEVILTSGPVSSPQLLMLSGIGPSPHLRDLGIAVVKDLPGVGMHLQDHLGVAVHYRVPLKDSVIQLQLRPWLILKELFLYILFGTGLLLAPVLELSIFLQSRLLDDKFRTVTTSKIDEDASLPQNIPDIEVMPIAWRDIEAAQADNDGGVGFLCLPLRPKSTGTVRLTSSDPFDDPVVDLNYLSSEYDMDLLRKAIRFTRRLRDEIVARGYRMVDYLVPDSDADADINAFIRRVCQTSYHYSSTCRMAPEDDGPRTGGVLDDRLRVHGVRSLRVADSSAFPHILSTHLAAATVALAEKCADMIMEDNRGPKENSEGK</sequence>
<protein>
    <recommendedName>
        <fullName evidence="7 8">Glucose-methanol-choline oxidoreductase N-terminal domain-containing protein</fullName>
    </recommendedName>
</protein>
<gene>
    <name evidence="9" type="ORF">FOMPIDRAFT_129733</name>
</gene>